<protein>
    <submittedName>
        <fullName evidence="1">Uncharacterized protein</fullName>
    </submittedName>
</protein>
<organism evidence="1">
    <name type="scientific">Sesamum latifolium</name>
    <dbReference type="NCBI Taxonomy" id="2727402"/>
    <lineage>
        <taxon>Eukaryota</taxon>
        <taxon>Viridiplantae</taxon>
        <taxon>Streptophyta</taxon>
        <taxon>Embryophyta</taxon>
        <taxon>Tracheophyta</taxon>
        <taxon>Spermatophyta</taxon>
        <taxon>Magnoliopsida</taxon>
        <taxon>eudicotyledons</taxon>
        <taxon>Gunneridae</taxon>
        <taxon>Pentapetalae</taxon>
        <taxon>asterids</taxon>
        <taxon>lamiids</taxon>
        <taxon>Lamiales</taxon>
        <taxon>Pedaliaceae</taxon>
        <taxon>Sesamum</taxon>
    </lineage>
</organism>
<dbReference type="EMBL" id="JACGWN010000014">
    <property type="protein sequence ID" value="KAL0406901.1"/>
    <property type="molecule type" value="Genomic_DNA"/>
</dbReference>
<name>A0AAW2TTJ7_9LAMI</name>
<reference evidence="1" key="1">
    <citation type="submission" date="2020-06" db="EMBL/GenBank/DDBJ databases">
        <authorList>
            <person name="Li T."/>
            <person name="Hu X."/>
            <person name="Zhang T."/>
            <person name="Song X."/>
            <person name="Zhang H."/>
            <person name="Dai N."/>
            <person name="Sheng W."/>
            <person name="Hou X."/>
            <person name="Wei L."/>
        </authorList>
    </citation>
    <scope>NUCLEOTIDE SEQUENCE</scope>
    <source>
        <strain evidence="1">KEN1</strain>
        <tissue evidence="1">Leaf</tissue>
    </source>
</reference>
<reference evidence="1" key="2">
    <citation type="journal article" date="2024" name="Plant">
        <title>Genomic evolution and insights into agronomic trait innovations of Sesamum species.</title>
        <authorList>
            <person name="Miao H."/>
            <person name="Wang L."/>
            <person name="Qu L."/>
            <person name="Liu H."/>
            <person name="Sun Y."/>
            <person name="Le M."/>
            <person name="Wang Q."/>
            <person name="Wei S."/>
            <person name="Zheng Y."/>
            <person name="Lin W."/>
            <person name="Duan Y."/>
            <person name="Cao H."/>
            <person name="Xiong S."/>
            <person name="Wang X."/>
            <person name="Wei L."/>
            <person name="Li C."/>
            <person name="Ma Q."/>
            <person name="Ju M."/>
            <person name="Zhao R."/>
            <person name="Li G."/>
            <person name="Mu C."/>
            <person name="Tian Q."/>
            <person name="Mei H."/>
            <person name="Zhang T."/>
            <person name="Gao T."/>
            <person name="Zhang H."/>
        </authorList>
    </citation>
    <scope>NUCLEOTIDE SEQUENCE</scope>
    <source>
        <strain evidence="1">KEN1</strain>
    </source>
</reference>
<accession>A0AAW2TTJ7</accession>
<sequence length="213" mass="23829">MIVAFCGQPKIKTAFRLLAYFVWCQSSSTSRLLVSPVKGLESAIPPRRTGPKVQWKKKWMLDKEQVSVPGLCSRRGSCLPAKITWLVRGCLLLLDLGLYFVNGSELSTPVICEGLHEDLHSTTESQDQVEGRFLLDVVVGEGAAILELLAGEDQPLLVRGIPSLSWILALTLSMVSELSTSRVIVLPVRVFTKICIPPRRRRTKWRVDSFWIL</sequence>
<proteinExistence type="predicted"/>
<comment type="caution">
    <text evidence="1">The sequence shown here is derived from an EMBL/GenBank/DDBJ whole genome shotgun (WGS) entry which is preliminary data.</text>
</comment>
<dbReference type="AlphaFoldDB" id="A0AAW2TTJ7"/>
<evidence type="ECO:0000313" key="1">
    <source>
        <dbReference type="EMBL" id="KAL0406901.1"/>
    </source>
</evidence>
<gene>
    <name evidence="1" type="ORF">Slati_4004000</name>
</gene>